<gene>
    <name evidence="1" type="ORF">OTI717_LOCUS42782</name>
</gene>
<proteinExistence type="predicted"/>
<dbReference type="Proteomes" id="UP000663823">
    <property type="component" value="Unassembled WGS sequence"/>
</dbReference>
<organism evidence="1 2">
    <name type="scientific">Rotaria sordida</name>
    <dbReference type="NCBI Taxonomy" id="392033"/>
    <lineage>
        <taxon>Eukaryota</taxon>
        <taxon>Metazoa</taxon>
        <taxon>Spiralia</taxon>
        <taxon>Gnathifera</taxon>
        <taxon>Rotifera</taxon>
        <taxon>Eurotatoria</taxon>
        <taxon>Bdelloidea</taxon>
        <taxon>Philodinida</taxon>
        <taxon>Philodinidae</taxon>
        <taxon>Rotaria</taxon>
    </lineage>
</organism>
<accession>A0A820JD21</accession>
<comment type="caution">
    <text evidence="1">The sequence shown here is derived from an EMBL/GenBank/DDBJ whole genome shotgun (WGS) entry which is preliminary data.</text>
</comment>
<name>A0A820JD21_9BILA</name>
<sequence length="23" mass="2432">DAGTDGKFIFNAGEFDELVPSTT</sequence>
<evidence type="ECO:0000313" key="1">
    <source>
        <dbReference type="EMBL" id="CAF4324975.1"/>
    </source>
</evidence>
<dbReference type="AlphaFoldDB" id="A0A820JD21"/>
<dbReference type="EMBL" id="CAJOAX010054855">
    <property type="protein sequence ID" value="CAF4324975.1"/>
    <property type="molecule type" value="Genomic_DNA"/>
</dbReference>
<evidence type="ECO:0000313" key="2">
    <source>
        <dbReference type="Proteomes" id="UP000663823"/>
    </source>
</evidence>
<reference evidence="1" key="1">
    <citation type="submission" date="2021-02" db="EMBL/GenBank/DDBJ databases">
        <authorList>
            <person name="Nowell W R."/>
        </authorList>
    </citation>
    <scope>NUCLEOTIDE SEQUENCE</scope>
</reference>
<protein>
    <submittedName>
        <fullName evidence="1">Uncharacterized protein</fullName>
    </submittedName>
</protein>
<feature type="non-terminal residue" evidence="1">
    <location>
        <position position="1"/>
    </location>
</feature>